<reference evidence="1 2" key="1">
    <citation type="submission" date="2013-01" db="EMBL/GenBank/DDBJ databases">
        <authorList>
            <person name="Harkins D.M."/>
            <person name="Durkin A.S."/>
            <person name="Brinkac L.M."/>
            <person name="Haft D.H."/>
            <person name="Selengut J.D."/>
            <person name="Sanka R."/>
            <person name="DePew J."/>
            <person name="Purushe J."/>
            <person name="Galloway R.L."/>
            <person name="Vinetz J.M."/>
            <person name="Sutton G.G."/>
            <person name="Nierman W.C."/>
            <person name="Fouts D.E."/>
        </authorList>
    </citation>
    <scope>NUCLEOTIDE SEQUENCE [LARGE SCALE GENOMIC DNA]</scope>
    <source>
        <strain evidence="1 2">79601</strain>
    </source>
</reference>
<comment type="caution">
    <text evidence="1">The sequence shown here is derived from an EMBL/GenBank/DDBJ whole genome shotgun (WGS) entry which is preliminary data.</text>
</comment>
<accession>M6CJK1</accession>
<dbReference type="EMBL" id="ANIK01000095">
    <property type="protein sequence ID" value="EMJ91909.1"/>
    <property type="molecule type" value="Genomic_DNA"/>
</dbReference>
<evidence type="ECO:0000313" key="1">
    <source>
        <dbReference type="EMBL" id="EMJ91909.1"/>
    </source>
</evidence>
<sequence length="45" mass="5300">MLWPFESPNIQLIEYEIKKFRAFPKIQKENAGVLAFTTKHLSTFS</sequence>
<evidence type="ECO:0000313" key="2">
    <source>
        <dbReference type="Proteomes" id="UP000011988"/>
    </source>
</evidence>
<organism evidence="1 2">
    <name type="scientific">Leptospira alstonii serovar Sichuan str. 79601</name>
    <dbReference type="NCBI Taxonomy" id="1218565"/>
    <lineage>
        <taxon>Bacteria</taxon>
        <taxon>Pseudomonadati</taxon>
        <taxon>Spirochaetota</taxon>
        <taxon>Spirochaetia</taxon>
        <taxon>Leptospirales</taxon>
        <taxon>Leptospiraceae</taxon>
        <taxon>Leptospira</taxon>
    </lineage>
</organism>
<proteinExistence type="predicted"/>
<dbReference type="AlphaFoldDB" id="M6CJK1"/>
<dbReference type="PATRIC" id="fig|1218565.3.peg.3807"/>
<name>M6CJK1_9LEPT</name>
<gene>
    <name evidence="1" type="ORF">LEP1GSC194_4135</name>
</gene>
<dbReference type="Proteomes" id="UP000011988">
    <property type="component" value="Unassembled WGS sequence"/>
</dbReference>
<protein>
    <submittedName>
        <fullName evidence="1">Uncharacterized protein</fullName>
    </submittedName>
</protein>